<comment type="similarity">
    <text evidence="3">Belongs to the DHNA family.</text>
</comment>
<comment type="catalytic activity">
    <reaction evidence="1">
        <text>7,8-dihydroneopterin = 6-hydroxymethyl-7,8-dihydropterin + glycolaldehyde</text>
        <dbReference type="Rhea" id="RHEA:10540"/>
        <dbReference type="ChEBI" id="CHEBI:17001"/>
        <dbReference type="ChEBI" id="CHEBI:17071"/>
        <dbReference type="ChEBI" id="CHEBI:44841"/>
        <dbReference type="EC" id="4.1.2.25"/>
    </reaction>
</comment>
<dbReference type="GO" id="GO:0004150">
    <property type="term" value="F:dihydroneopterin aldolase activity"/>
    <property type="evidence" value="ECO:0007669"/>
    <property type="project" value="UniProtKB-EC"/>
</dbReference>
<reference evidence="9 10" key="1">
    <citation type="submission" date="2013-04" db="EMBL/GenBank/DDBJ databases">
        <title>Oceanicola sp. 22II1-22F33 Genome Sequencing.</title>
        <authorList>
            <person name="Lai Q."/>
            <person name="Li G."/>
            <person name="Shao Z."/>
        </authorList>
    </citation>
    <scope>NUCLEOTIDE SEQUENCE [LARGE SCALE GENOMIC DNA]</scope>
    <source>
        <strain evidence="9 10">22II1-22F33</strain>
    </source>
</reference>
<dbReference type="AlphaFoldDB" id="A0A225NNT3"/>
<evidence type="ECO:0000256" key="4">
    <source>
        <dbReference type="ARBA" id="ARBA00013043"/>
    </source>
</evidence>
<dbReference type="EMBL" id="AQQR01000002">
    <property type="protein sequence ID" value="OWU75600.1"/>
    <property type="molecule type" value="Genomic_DNA"/>
</dbReference>
<dbReference type="SUPFAM" id="SSF55620">
    <property type="entry name" value="Tetrahydrobiopterin biosynthesis enzymes-like"/>
    <property type="match status" value="1"/>
</dbReference>
<dbReference type="GO" id="GO:0005737">
    <property type="term" value="C:cytoplasm"/>
    <property type="evidence" value="ECO:0007669"/>
    <property type="project" value="TreeGrafter"/>
</dbReference>
<dbReference type="InterPro" id="IPR006156">
    <property type="entry name" value="Dihydroneopterin_aldolase"/>
</dbReference>
<dbReference type="Gene3D" id="3.30.1130.10">
    <property type="match status" value="1"/>
</dbReference>
<evidence type="ECO:0000256" key="6">
    <source>
        <dbReference type="ARBA" id="ARBA00023239"/>
    </source>
</evidence>
<dbReference type="EC" id="4.1.2.25" evidence="4"/>
<evidence type="ECO:0000256" key="5">
    <source>
        <dbReference type="ARBA" id="ARBA00022909"/>
    </source>
</evidence>
<dbReference type="InterPro" id="IPR043133">
    <property type="entry name" value="GTP-CH-I_C/QueF"/>
</dbReference>
<dbReference type="Pfam" id="PF02152">
    <property type="entry name" value="FolB"/>
    <property type="match status" value="1"/>
</dbReference>
<comment type="caution">
    <text evidence="9">The sequence shown here is derived from an EMBL/GenBank/DDBJ whole genome shotgun (WGS) entry which is preliminary data.</text>
</comment>
<evidence type="ECO:0000256" key="7">
    <source>
        <dbReference type="ARBA" id="ARBA00032903"/>
    </source>
</evidence>
<name>A0A225NNT3_9RHOB</name>
<keyword evidence="10" id="KW-1185">Reference proteome</keyword>
<dbReference type="OrthoDB" id="7678026at2"/>
<keyword evidence="6" id="KW-0456">Lyase</keyword>
<evidence type="ECO:0000256" key="2">
    <source>
        <dbReference type="ARBA" id="ARBA00005013"/>
    </source>
</evidence>
<evidence type="ECO:0000256" key="3">
    <source>
        <dbReference type="ARBA" id="ARBA00005708"/>
    </source>
</evidence>
<dbReference type="Proteomes" id="UP000215377">
    <property type="component" value="Unassembled WGS sequence"/>
</dbReference>
<protein>
    <recommendedName>
        <fullName evidence="4">dihydroneopterin aldolase</fullName>
        <ecNumber evidence="4">4.1.2.25</ecNumber>
    </recommendedName>
    <alternativeName>
        <fullName evidence="7">7,8-dihydroneopterin aldolase</fullName>
    </alternativeName>
</protein>
<comment type="pathway">
    <text evidence="2">Cofactor biosynthesis; tetrahydrofolate biosynthesis; 2-amino-4-hydroxy-6-hydroxymethyl-7,8-dihydropteridine diphosphate from 7,8-dihydroneopterin triphosphate: step 3/4.</text>
</comment>
<feature type="domain" description="Dihydroneopterin aldolase/epimerase" evidence="8">
    <location>
        <begin position="21"/>
        <end position="129"/>
    </location>
</feature>
<evidence type="ECO:0000313" key="10">
    <source>
        <dbReference type="Proteomes" id="UP000215377"/>
    </source>
</evidence>
<dbReference type="GO" id="GO:0046656">
    <property type="term" value="P:folic acid biosynthetic process"/>
    <property type="evidence" value="ECO:0007669"/>
    <property type="project" value="UniProtKB-KW"/>
</dbReference>
<evidence type="ECO:0000256" key="1">
    <source>
        <dbReference type="ARBA" id="ARBA00001353"/>
    </source>
</evidence>
<dbReference type="RefSeq" id="WP_088648754.1">
    <property type="nucleotide sequence ID" value="NZ_AQQR01000002.1"/>
</dbReference>
<evidence type="ECO:0000313" key="9">
    <source>
        <dbReference type="EMBL" id="OWU75600.1"/>
    </source>
</evidence>
<evidence type="ECO:0000259" key="8">
    <source>
        <dbReference type="SMART" id="SM00905"/>
    </source>
</evidence>
<dbReference type="SMART" id="SM00905">
    <property type="entry name" value="FolB"/>
    <property type="match status" value="1"/>
</dbReference>
<accession>A0A225NNT3</accession>
<dbReference type="PANTHER" id="PTHR42844">
    <property type="entry name" value="DIHYDRONEOPTERIN ALDOLASE 1-RELATED"/>
    <property type="match status" value="1"/>
</dbReference>
<dbReference type="InterPro" id="IPR006157">
    <property type="entry name" value="FolB_dom"/>
</dbReference>
<gene>
    <name evidence="9" type="ORF">ATO3_05080</name>
</gene>
<proteinExistence type="inferred from homology"/>
<dbReference type="PANTHER" id="PTHR42844:SF1">
    <property type="entry name" value="DIHYDRONEOPTERIN ALDOLASE 1-RELATED"/>
    <property type="match status" value="1"/>
</dbReference>
<sequence>MNTQADFRRDLSARERAVDRLLLGDYIRKAEIGAFGEERDVEQTLRFNVMVELVPADAPVGDDVDGILSYDTLVQTIDTVLRDERLDLLETLAERIADRLLAIPAVRHLTLRVEKLDRGPFALGVEIERTARQAVAAVPDLFAIRGEAPLVVLVDEAALGDARLSERFDALLAPGRPVVLAPCSAPERGETGGVDRQIDLLAMEQAAWRIAGRDARCRVIESRTELQHAIDQTCLAVWAPSRIVRRATDPKVRDRLQGRALAEWFAERLGAGDVVELGPIGAAHRLDATGT</sequence>
<organism evidence="9 10">
    <name type="scientific">Marinibacterium profundimaris</name>
    <dbReference type="NCBI Taxonomy" id="1679460"/>
    <lineage>
        <taxon>Bacteria</taxon>
        <taxon>Pseudomonadati</taxon>
        <taxon>Pseudomonadota</taxon>
        <taxon>Alphaproteobacteria</taxon>
        <taxon>Rhodobacterales</taxon>
        <taxon>Paracoccaceae</taxon>
        <taxon>Marinibacterium</taxon>
    </lineage>
</organism>
<keyword evidence="5" id="KW-0289">Folate biosynthesis</keyword>